<comment type="caution">
    <text evidence="1">The sequence shown here is derived from an EMBL/GenBank/DDBJ whole genome shotgun (WGS) entry which is preliminary data.</text>
</comment>
<gene>
    <name evidence="1" type="ORF">ENL26_03895</name>
</gene>
<protein>
    <submittedName>
        <fullName evidence="1">CBS domain-containing protein</fullName>
    </submittedName>
</protein>
<organism evidence="1">
    <name type="scientific">Kosmotoga arenicorallina</name>
    <dbReference type="NCBI Taxonomy" id="688066"/>
    <lineage>
        <taxon>Bacteria</taxon>
        <taxon>Thermotogati</taxon>
        <taxon>Thermotogota</taxon>
        <taxon>Thermotogae</taxon>
        <taxon>Kosmotogales</taxon>
        <taxon>Kosmotogaceae</taxon>
        <taxon>Kosmotoga</taxon>
    </lineage>
</organism>
<sequence length="38" mass="4330">MKVKNAMIKDVSAIFENETVEEFIVSCIRKNRSGFPVV</sequence>
<dbReference type="Proteomes" id="UP000886129">
    <property type="component" value="Unassembled WGS sequence"/>
</dbReference>
<proteinExistence type="predicted"/>
<dbReference type="AlphaFoldDB" id="A0A7C5I203"/>
<name>A0A7C5I203_9BACT</name>
<dbReference type="EMBL" id="DRTH01000233">
    <property type="protein sequence ID" value="HHF08888.1"/>
    <property type="molecule type" value="Genomic_DNA"/>
</dbReference>
<evidence type="ECO:0000313" key="1">
    <source>
        <dbReference type="EMBL" id="HHF08888.1"/>
    </source>
</evidence>
<dbReference type="InterPro" id="IPR046342">
    <property type="entry name" value="CBS_dom_sf"/>
</dbReference>
<dbReference type="SUPFAM" id="SSF54631">
    <property type="entry name" value="CBS-domain pair"/>
    <property type="match status" value="1"/>
</dbReference>
<feature type="non-terminal residue" evidence="1">
    <location>
        <position position="38"/>
    </location>
</feature>
<accession>A0A7C5I203</accession>
<reference evidence="1" key="1">
    <citation type="journal article" date="2020" name="mSystems">
        <title>Genome- and Community-Level Interaction Insights into Carbon Utilization and Element Cycling Functions of Hydrothermarchaeota in Hydrothermal Sediment.</title>
        <authorList>
            <person name="Zhou Z."/>
            <person name="Liu Y."/>
            <person name="Xu W."/>
            <person name="Pan J."/>
            <person name="Luo Z.H."/>
            <person name="Li M."/>
        </authorList>
    </citation>
    <scope>NUCLEOTIDE SEQUENCE [LARGE SCALE GENOMIC DNA]</scope>
    <source>
        <strain evidence="1">HyVt-80</strain>
    </source>
</reference>